<accession>A0A0B6ZMI2</accession>
<feature type="non-terminal residue" evidence="1">
    <location>
        <position position="50"/>
    </location>
</feature>
<dbReference type="EMBL" id="HACG01022873">
    <property type="protein sequence ID" value="CEK69738.1"/>
    <property type="molecule type" value="Transcribed_RNA"/>
</dbReference>
<protein>
    <submittedName>
        <fullName evidence="1">Uncharacterized protein</fullName>
    </submittedName>
</protein>
<sequence>MIQTVDQSLQQTSKSRSFQMALNTITYMASFLFDRKHINLDTDMQTWIQT</sequence>
<organism evidence="1">
    <name type="scientific">Arion vulgaris</name>
    <dbReference type="NCBI Taxonomy" id="1028688"/>
    <lineage>
        <taxon>Eukaryota</taxon>
        <taxon>Metazoa</taxon>
        <taxon>Spiralia</taxon>
        <taxon>Lophotrochozoa</taxon>
        <taxon>Mollusca</taxon>
        <taxon>Gastropoda</taxon>
        <taxon>Heterobranchia</taxon>
        <taxon>Euthyneura</taxon>
        <taxon>Panpulmonata</taxon>
        <taxon>Eupulmonata</taxon>
        <taxon>Stylommatophora</taxon>
        <taxon>Helicina</taxon>
        <taxon>Arionoidea</taxon>
        <taxon>Arionidae</taxon>
        <taxon>Arion</taxon>
    </lineage>
</organism>
<reference evidence="1" key="1">
    <citation type="submission" date="2014-12" db="EMBL/GenBank/DDBJ databases">
        <title>Insight into the proteome of Arion vulgaris.</title>
        <authorList>
            <person name="Aradska J."/>
            <person name="Bulat T."/>
            <person name="Smidak R."/>
            <person name="Sarate P."/>
            <person name="Gangsoo J."/>
            <person name="Sialana F."/>
            <person name="Bilban M."/>
            <person name="Lubec G."/>
        </authorList>
    </citation>
    <scope>NUCLEOTIDE SEQUENCE</scope>
    <source>
        <tissue evidence="1">Skin</tissue>
    </source>
</reference>
<gene>
    <name evidence="1" type="primary">ORF71390</name>
</gene>
<evidence type="ECO:0000313" key="1">
    <source>
        <dbReference type="EMBL" id="CEK69738.1"/>
    </source>
</evidence>
<name>A0A0B6ZMI2_9EUPU</name>
<proteinExistence type="predicted"/>
<dbReference type="AlphaFoldDB" id="A0A0B6ZMI2"/>